<comment type="function">
    <text evidence="1">Histone-like DNA-binding protein which is capable of wrapping DNA to stabilize it, and thus to prevent its denaturation under extreme environmental conditions.</text>
</comment>
<evidence type="ECO:0000256" key="5">
    <source>
        <dbReference type="RuleBase" id="RU003939"/>
    </source>
</evidence>
<dbReference type="PANTHER" id="PTHR33175">
    <property type="entry name" value="DNA-BINDING PROTEIN HU"/>
    <property type="match status" value="1"/>
</dbReference>
<dbReference type="RefSeq" id="WP_237364031.1">
    <property type="nucleotide sequence ID" value="NZ_CAKLDM010000004.1"/>
</dbReference>
<dbReference type="Proteomes" id="UP000838748">
    <property type="component" value="Unassembled WGS sequence"/>
</dbReference>
<keyword evidence="7" id="KW-1185">Reference proteome</keyword>
<evidence type="ECO:0000313" key="7">
    <source>
        <dbReference type="Proteomes" id="UP000838748"/>
    </source>
</evidence>
<dbReference type="InterPro" id="IPR010992">
    <property type="entry name" value="IHF-like_DNA-bd_dom_sf"/>
</dbReference>
<evidence type="ECO:0000256" key="3">
    <source>
        <dbReference type="ARBA" id="ARBA00023067"/>
    </source>
</evidence>
<evidence type="ECO:0000256" key="4">
    <source>
        <dbReference type="ARBA" id="ARBA00023125"/>
    </source>
</evidence>
<organism evidence="6 7">
    <name type="scientific">Vibrio marisflavi CECT 7928</name>
    <dbReference type="NCBI Taxonomy" id="634439"/>
    <lineage>
        <taxon>Bacteria</taxon>
        <taxon>Pseudomonadati</taxon>
        <taxon>Pseudomonadota</taxon>
        <taxon>Gammaproteobacteria</taxon>
        <taxon>Vibrionales</taxon>
        <taxon>Vibrionaceae</taxon>
        <taxon>Vibrio</taxon>
    </lineage>
</organism>
<evidence type="ECO:0000256" key="2">
    <source>
        <dbReference type="ARBA" id="ARBA00010529"/>
    </source>
</evidence>
<dbReference type="SUPFAM" id="SSF47729">
    <property type="entry name" value="IHF-like DNA-binding proteins"/>
    <property type="match status" value="1"/>
</dbReference>
<gene>
    <name evidence="6" type="ORF">VMF7928_04428</name>
</gene>
<reference evidence="6" key="1">
    <citation type="submission" date="2021-11" db="EMBL/GenBank/DDBJ databases">
        <authorList>
            <person name="Rodrigo-Torres L."/>
            <person name="Arahal R. D."/>
            <person name="Lucena T."/>
        </authorList>
    </citation>
    <scope>NUCLEOTIDE SEQUENCE</scope>
    <source>
        <strain evidence="6">CECT 7928</strain>
    </source>
</reference>
<accession>A0ABN8ECN4</accession>
<dbReference type="Pfam" id="PF00216">
    <property type="entry name" value="Bac_DNA_binding"/>
    <property type="match status" value="1"/>
</dbReference>
<dbReference type="GO" id="GO:0003677">
    <property type="term" value="F:DNA binding"/>
    <property type="evidence" value="ECO:0007669"/>
    <property type="project" value="UniProtKB-KW"/>
</dbReference>
<comment type="similarity">
    <text evidence="2 5">Belongs to the bacterial histone-like protein family.</text>
</comment>
<dbReference type="EMBL" id="CAKLDM010000004">
    <property type="protein sequence ID" value="CAH0543156.1"/>
    <property type="molecule type" value="Genomic_DNA"/>
</dbReference>
<name>A0ABN8ECN4_9VIBR</name>
<dbReference type="SMART" id="SM00411">
    <property type="entry name" value="BHL"/>
    <property type="match status" value="1"/>
</dbReference>
<evidence type="ECO:0000313" key="6">
    <source>
        <dbReference type="EMBL" id="CAH0543156.1"/>
    </source>
</evidence>
<evidence type="ECO:0000256" key="1">
    <source>
        <dbReference type="ARBA" id="ARBA00003819"/>
    </source>
</evidence>
<dbReference type="InterPro" id="IPR000119">
    <property type="entry name" value="Hist_DNA-bd"/>
</dbReference>
<keyword evidence="4 6" id="KW-0238">DNA-binding</keyword>
<proteinExistence type="inferred from homology"/>
<dbReference type="PRINTS" id="PR01727">
    <property type="entry name" value="DNABINDINGHU"/>
</dbReference>
<keyword evidence="3" id="KW-0226">DNA condensation</keyword>
<dbReference type="PANTHER" id="PTHR33175:SF3">
    <property type="entry name" value="DNA-BINDING PROTEIN HU-BETA"/>
    <property type="match status" value="1"/>
</dbReference>
<sequence>MKVLKRESLVSEIRERVGIHKEEATDILDAFLKIVEEEVMDKGNDVALVNFGRFSRVHKRARMGRNPKTKEPFEIQERSLLKFHPANKFKSRIEGNYE</sequence>
<protein>
    <submittedName>
        <fullName evidence="6">DNA-binding protein HRL53</fullName>
    </submittedName>
</protein>
<dbReference type="Gene3D" id="4.10.520.10">
    <property type="entry name" value="IHF-like DNA-binding proteins"/>
    <property type="match status" value="1"/>
</dbReference>
<comment type="caution">
    <text evidence="6">The sequence shown here is derived from an EMBL/GenBank/DDBJ whole genome shotgun (WGS) entry which is preliminary data.</text>
</comment>